<keyword evidence="6" id="KW-1185">Reference proteome</keyword>
<dbReference type="AlphaFoldDB" id="A0A6I3SUI6"/>
<name>A0A6I3SUI6_9BURK</name>
<dbReference type="OrthoDB" id="129627at2"/>
<dbReference type="EMBL" id="WNKZ01000016">
    <property type="protein sequence ID" value="MTV52724.1"/>
    <property type="molecule type" value="Genomic_DNA"/>
</dbReference>
<evidence type="ECO:0000313" key="6">
    <source>
        <dbReference type="Proteomes" id="UP000622638"/>
    </source>
</evidence>
<proteinExistence type="predicted"/>
<feature type="domain" description="LiaF transmembrane" evidence="2">
    <location>
        <begin position="15"/>
        <end position="109"/>
    </location>
</feature>
<reference evidence="4 5" key="3">
    <citation type="submission" date="2019-11" db="EMBL/GenBank/DDBJ databases">
        <title>Type strains purchased from KCTC, JCM and DSMZ.</title>
        <authorList>
            <person name="Lu H."/>
        </authorList>
    </citation>
    <scope>NUCLEOTIDE SEQUENCE [LARGE SCALE GENOMIC DNA]</scope>
    <source>
        <strain evidence="4 5">KCTC 52429</strain>
    </source>
</reference>
<feature type="transmembrane region" description="Helical" evidence="1">
    <location>
        <begin position="88"/>
        <end position="107"/>
    </location>
</feature>
<reference evidence="3" key="4">
    <citation type="submission" date="2024-05" db="EMBL/GenBank/DDBJ databases">
        <authorList>
            <person name="Sun Q."/>
            <person name="Zhou Y."/>
        </authorList>
    </citation>
    <scope>NUCLEOTIDE SEQUENCE</scope>
    <source>
        <strain evidence="3">CGMCC 1.15931</strain>
    </source>
</reference>
<evidence type="ECO:0000313" key="3">
    <source>
        <dbReference type="EMBL" id="GGC18649.1"/>
    </source>
</evidence>
<reference evidence="3" key="1">
    <citation type="journal article" date="2014" name="Int. J. Syst. Evol. Microbiol.">
        <title>Complete genome of a new Firmicutes species belonging to the dominant human colonic microbiota ('Ruminococcus bicirculans') reveals two chromosomes and a selective capacity to utilize plant glucans.</title>
        <authorList>
            <consortium name="NISC Comparative Sequencing Program"/>
            <person name="Wegmann U."/>
            <person name="Louis P."/>
            <person name="Goesmann A."/>
            <person name="Henrissat B."/>
            <person name="Duncan S.H."/>
            <person name="Flint H.J."/>
        </authorList>
    </citation>
    <scope>NUCLEOTIDE SEQUENCE</scope>
    <source>
        <strain evidence="3">CGMCC 1.15931</strain>
    </source>
</reference>
<keyword evidence="1" id="KW-1133">Transmembrane helix</keyword>
<dbReference type="Proteomes" id="UP000430634">
    <property type="component" value="Unassembled WGS sequence"/>
</dbReference>
<accession>A0A6I3SUI6</accession>
<dbReference type="PANTHER" id="PTHR40763:SF5">
    <property type="entry name" value="MEMBRANE PROTEIN"/>
    <property type="match status" value="1"/>
</dbReference>
<evidence type="ECO:0000259" key="2">
    <source>
        <dbReference type="Pfam" id="PF22570"/>
    </source>
</evidence>
<feature type="transmembrane region" description="Helical" evidence="1">
    <location>
        <begin position="64"/>
        <end position="82"/>
    </location>
</feature>
<evidence type="ECO:0000313" key="4">
    <source>
        <dbReference type="EMBL" id="MTV52724.1"/>
    </source>
</evidence>
<organism evidence="4 5">
    <name type="scientific">Pseudoduganella buxea</name>
    <dbReference type="NCBI Taxonomy" id="1949069"/>
    <lineage>
        <taxon>Bacteria</taxon>
        <taxon>Pseudomonadati</taxon>
        <taxon>Pseudomonadota</taxon>
        <taxon>Betaproteobacteria</taxon>
        <taxon>Burkholderiales</taxon>
        <taxon>Oxalobacteraceae</taxon>
        <taxon>Telluria group</taxon>
        <taxon>Pseudoduganella</taxon>
    </lineage>
</organism>
<keyword evidence="1" id="KW-0472">Membrane</keyword>
<dbReference type="RefSeq" id="WP_155470052.1">
    <property type="nucleotide sequence ID" value="NZ_BMKG01000025.1"/>
</dbReference>
<reference evidence="6" key="2">
    <citation type="journal article" date="2019" name="Int. J. Syst. Evol. Microbiol.">
        <title>The Global Catalogue of Microorganisms (GCM) 10K type strain sequencing project: providing services to taxonomists for standard genome sequencing and annotation.</title>
        <authorList>
            <consortium name="The Broad Institute Genomics Platform"/>
            <consortium name="The Broad Institute Genome Sequencing Center for Infectious Disease"/>
            <person name="Wu L."/>
            <person name="Ma J."/>
        </authorList>
    </citation>
    <scope>NUCLEOTIDE SEQUENCE [LARGE SCALE GENOMIC DNA]</scope>
    <source>
        <strain evidence="6">CGMCC 1.15931</strain>
    </source>
</reference>
<evidence type="ECO:0000313" key="5">
    <source>
        <dbReference type="Proteomes" id="UP000430634"/>
    </source>
</evidence>
<dbReference type="PANTHER" id="PTHR40763">
    <property type="entry name" value="MEMBRANE PROTEIN-RELATED"/>
    <property type="match status" value="1"/>
</dbReference>
<gene>
    <name evidence="3" type="ORF">GCM10011572_45140</name>
    <name evidence="4" type="ORF">GM672_08265</name>
</gene>
<evidence type="ECO:0000256" key="1">
    <source>
        <dbReference type="SAM" id="Phobius"/>
    </source>
</evidence>
<dbReference type="EMBL" id="BMKG01000025">
    <property type="protein sequence ID" value="GGC18649.1"/>
    <property type="molecule type" value="Genomic_DNA"/>
</dbReference>
<feature type="transmembrane region" description="Helical" evidence="1">
    <location>
        <begin position="41"/>
        <end position="57"/>
    </location>
</feature>
<dbReference type="InterPro" id="IPR054331">
    <property type="entry name" value="LiaF_TM"/>
</dbReference>
<keyword evidence="1" id="KW-0812">Transmembrane</keyword>
<feature type="transmembrane region" description="Helical" evidence="1">
    <location>
        <begin position="12"/>
        <end position="29"/>
    </location>
</feature>
<dbReference type="Pfam" id="PF22570">
    <property type="entry name" value="LiaF-TM"/>
    <property type="match status" value="1"/>
</dbReference>
<sequence length="248" mass="26300">MKTKCNGRHAGGQIVIGIAVIIIGFLFLFDNLGWLDLDMGVRLWPILLIFAGVLRMQQAHSRRGTVAGGVLTLVGVVLLLRSLGILDIGWNVLAPMLMIGAGGVLVLRSAMARSRQVPADGGFDKLAKAPVAGTDGAMPAEDTINAAAILGAYKRRMTTQQFKGGEITAIMGGCDLDLRDASFEGAAVLHVFALMGGINLKVPADWSVEIEGVPLVGGFEDSSRHPRDTGKRLLVRGYVIMGGLDIRN</sequence>
<protein>
    <recommendedName>
        <fullName evidence="2">LiaF transmembrane domain-containing protein</fullName>
    </recommendedName>
</protein>
<dbReference type="Proteomes" id="UP000622638">
    <property type="component" value="Unassembled WGS sequence"/>
</dbReference>
<comment type="caution">
    <text evidence="4">The sequence shown here is derived from an EMBL/GenBank/DDBJ whole genome shotgun (WGS) entry which is preliminary data.</text>
</comment>